<dbReference type="PANTHER" id="PTHR12992:SF24">
    <property type="entry name" value="PEROXISOMAL COENZYME A DIPHOSPHATASE NUDT7"/>
    <property type="match status" value="1"/>
</dbReference>
<dbReference type="PANTHER" id="PTHR12992">
    <property type="entry name" value="NUDIX HYDROLASE"/>
    <property type="match status" value="1"/>
</dbReference>
<proteinExistence type="predicted"/>
<comment type="caution">
    <text evidence="8">The sequence shown here is derived from an EMBL/GenBank/DDBJ whole genome shotgun (WGS) entry which is preliminary data.</text>
</comment>
<keyword evidence="4" id="KW-0378">Hydrolase</keyword>
<dbReference type="InterPro" id="IPR045121">
    <property type="entry name" value="CoAse"/>
</dbReference>
<dbReference type="GO" id="GO:0046872">
    <property type="term" value="F:metal ion binding"/>
    <property type="evidence" value="ECO:0007669"/>
    <property type="project" value="UniProtKB-KW"/>
</dbReference>
<gene>
    <name evidence="8" type="ORF">B0H15DRAFT_266761</name>
</gene>
<evidence type="ECO:0000256" key="5">
    <source>
        <dbReference type="ARBA" id="ARBA00022842"/>
    </source>
</evidence>
<sequence length="263" mass="29053">MSKAFTHLSRLAAQPFTLNTLKAIRCALLESSSRELPEWASLDKGKTAAVLIPFCNVDEAPGILLQVRSRSMRSHSGEVCFPGGRVDESLDSSLVDTVLRETFEELALTKDKIDLLGHISPEKSLRGDTVWPFVGFVHHSTDRSSNIDGNEPLPSIDISVIERAAFKGEVAAIFHLPLAELGNASRVRQYLFRDRRPYWAVEVSDLVQLGDDGIPFTNVSTETSQEDEVGGGREGRLEVWGLTGWYLSLLSSSLSSIRSIRVR</sequence>
<organism evidence="8 9">
    <name type="scientific">Mycena belliarum</name>
    <dbReference type="NCBI Taxonomy" id="1033014"/>
    <lineage>
        <taxon>Eukaryota</taxon>
        <taxon>Fungi</taxon>
        <taxon>Dikarya</taxon>
        <taxon>Basidiomycota</taxon>
        <taxon>Agaricomycotina</taxon>
        <taxon>Agaricomycetes</taxon>
        <taxon>Agaricomycetidae</taxon>
        <taxon>Agaricales</taxon>
        <taxon>Marasmiineae</taxon>
        <taxon>Mycenaceae</taxon>
        <taxon>Mycena</taxon>
    </lineage>
</organism>
<evidence type="ECO:0000259" key="7">
    <source>
        <dbReference type="PROSITE" id="PS51462"/>
    </source>
</evidence>
<evidence type="ECO:0000256" key="1">
    <source>
        <dbReference type="ARBA" id="ARBA00001936"/>
    </source>
</evidence>
<evidence type="ECO:0000256" key="3">
    <source>
        <dbReference type="ARBA" id="ARBA00022723"/>
    </source>
</evidence>
<keyword evidence="9" id="KW-1185">Reference proteome</keyword>
<reference evidence="8" key="1">
    <citation type="submission" date="2023-03" db="EMBL/GenBank/DDBJ databases">
        <title>Massive genome expansion in bonnet fungi (Mycena s.s.) driven by repeated elements and novel gene families across ecological guilds.</title>
        <authorList>
            <consortium name="Lawrence Berkeley National Laboratory"/>
            <person name="Harder C.B."/>
            <person name="Miyauchi S."/>
            <person name="Viragh M."/>
            <person name="Kuo A."/>
            <person name="Thoen E."/>
            <person name="Andreopoulos B."/>
            <person name="Lu D."/>
            <person name="Skrede I."/>
            <person name="Drula E."/>
            <person name="Henrissat B."/>
            <person name="Morin E."/>
            <person name="Kohler A."/>
            <person name="Barry K."/>
            <person name="LaButti K."/>
            <person name="Morin E."/>
            <person name="Salamov A."/>
            <person name="Lipzen A."/>
            <person name="Mereny Z."/>
            <person name="Hegedus B."/>
            <person name="Baldrian P."/>
            <person name="Stursova M."/>
            <person name="Weitz H."/>
            <person name="Taylor A."/>
            <person name="Grigoriev I.V."/>
            <person name="Nagy L.G."/>
            <person name="Martin F."/>
            <person name="Kauserud H."/>
        </authorList>
    </citation>
    <scope>NUCLEOTIDE SEQUENCE</scope>
    <source>
        <strain evidence="8">CBHHK173m</strain>
    </source>
</reference>
<dbReference type="InterPro" id="IPR015797">
    <property type="entry name" value="NUDIX_hydrolase-like_dom_sf"/>
</dbReference>
<dbReference type="AlphaFoldDB" id="A0AAD6U3S7"/>
<dbReference type="EMBL" id="JARJCN010000023">
    <property type="protein sequence ID" value="KAJ7089687.1"/>
    <property type="molecule type" value="Genomic_DNA"/>
</dbReference>
<dbReference type="GO" id="GO:0010945">
    <property type="term" value="F:coenzyme A diphosphatase activity"/>
    <property type="evidence" value="ECO:0007669"/>
    <property type="project" value="InterPro"/>
</dbReference>
<dbReference type="SUPFAM" id="SSF55811">
    <property type="entry name" value="Nudix"/>
    <property type="match status" value="1"/>
</dbReference>
<evidence type="ECO:0000256" key="2">
    <source>
        <dbReference type="ARBA" id="ARBA00001946"/>
    </source>
</evidence>
<evidence type="ECO:0000313" key="8">
    <source>
        <dbReference type="EMBL" id="KAJ7089687.1"/>
    </source>
</evidence>
<keyword evidence="5" id="KW-0460">Magnesium</keyword>
<keyword evidence="6" id="KW-0464">Manganese</keyword>
<protein>
    <recommendedName>
        <fullName evidence="7">Nudix hydrolase domain-containing protein</fullName>
    </recommendedName>
</protein>
<dbReference type="Gene3D" id="3.90.79.10">
    <property type="entry name" value="Nucleoside Triphosphate Pyrophosphohydrolase"/>
    <property type="match status" value="1"/>
</dbReference>
<dbReference type="Proteomes" id="UP001222325">
    <property type="component" value="Unassembled WGS sequence"/>
</dbReference>
<evidence type="ECO:0000256" key="4">
    <source>
        <dbReference type="ARBA" id="ARBA00022801"/>
    </source>
</evidence>
<dbReference type="PROSITE" id="PS51462">
    <property type="entry name" value="NUDIX"/>
    <property type="match status" value="1"/>
</dbReference>
<name>A0AAD6U3S7_9AGAR</name>
<dbReference type="GO" id="GO:0015938">
    <property type="term" value="P:coenzyme A catabolic process"/>
    <property type="evidence" value="ECO:0007669"/>
    <property type="project" value="TreeGrafter"/>
</dbReference>
<evidence type="ECO:0000256" key="6">
    <source>
        <dbReference type="ARBA" id="ARBA00023211"/>
    </source>
</evidence>
<accession>A0AAD6U3S7</accession>
<feature type="domain" description="Nudix hydrolase" evidence="7">
    <location>
        <begin position="45"/>
        <end position="203"/>
    </location>
</feature>
<dbReference type="InterPro" id="IPR000086">
    <property type="entry name" value="NUDIX_hydrolase_dom"/>
</dbReference>
<keyword evidence="3" id="KW-0479">Metal-binding</keyword>
<dbReference type="CDD" id="cd03426">
    <property type="entry name" value="NUDIX_CoAse_Nudt7"/>
    <property type="match status" value="1"/>
</dbReference>
<comment type="cofactor">
    <cofactor evidence="2">
        <name>Mg(2+)</name>
        <dbReference type="ChEBI" id="CHEBI:18420"/>
    </cofactor>
</comment>
<evidence type="ECO:0000313" key="9">
    <source>
        <dbReference type="Proteomes" id="UP001222325"/>
    </source>
</evidence>
<comment type="cofactor">
    <cofactor evidence="1">
        <name>Mn(2+)</name>
        <dbReference type="ChEBI" id="CHEBI:29035"/>
    </cofactor>
</comment>
<dbReference type="Pfam" id="PF00293">
    <property type="entry name" value="NUDIX"/>
    <property type="match status" value="1"/>
</dbReference>